<sequence>MADEEAEQDRSTADGMTETIGDLRQRLGKVEELLAGGSTESPVQSSSEYCQEFCRTLLEFAGRWRIEEEPLPLLQVYMVGLLSYAQASPFLCLDCENVPLVVERLSLSFLELLLSLKNFPDDLWRQITSCVQFAHNQLHENGISQLSLLSAVGQYEGIWTHGVLQGLLSNQDLQKDQVEEFLLQEGSVLLQMRVKQLMKDKELAKAGQLAKTCSESSAFQGNTAFKQMYLVCLCSTAEQSQLMEELSKEDCSDALEMICNLESDGDDSAAFSLCSAFLTRQLLQGDTYCAWELTLFWSKLLKRLEPSDQAFLDRCRQMSLLSKTAYHILFFIKVIQSEIGGSGLSASIELCIRALRIKSDDAKLKATVCKTISCLLSDDLEAKRACQLTEFLLEPTVDAYYAVETLYNEPDQKLEEESMPVPNSLRCELLLVLKIQWPFDPEFWDWKTLKRHCLALMGEEASIVSSIDSLNDPEETEEEKELMSFMDHNNIPEHIMGGMSELENMEGRKQKNREIKKLKDKGYMSARFRNWQVYMQYCVLCDKEFLGHRIVRHAQTHLSNGTYSCPICAQPFSSKDTLIPHVTTHVKQSCKERLTAIKTNKNLNSRKVGLSSLSALKAKTQNNLHKSSHSSVRSVVVKNVAPSAVRMDVDTNESNMCPVGNCRRSFKFFKNLISHVRLHGDDEEAKTFLELQSKKVVCQYCRRHFLSVNHLSDHLQAHCGVNPYICIQLNCKASFQSYSELLAHRRTHTAFKARCMFPTCGKVFTAAFRLYDHEALHYKTFTCKFAGCGKVFHSQQQLDIHLDRHATQVEEDKPEQSSENVTREPAIAKHKSAIKEEPSQRTLNTKTAVDSNPRSLSACKESSQKPSQEPAKVCKLETETTAFPVSQPSVLKSSVIQSMDSRSAEADRYRTDLSAHSFACGAHQRKLPVVSLDSNAVSLFQKQSQALPSNVNTKATSYPSKSPLPVQNRPPPGRNPTPMLLPQAAAKPAMSQPLPPSATLQQATANEPSSSSESSAPPSLKERFHCAFGACTRHYCSYRSVVKHMKTTHSDFYEQWKVSKSNIRVTYVPASTTPSAGHLGPAPLLQKQQSGKVPAQGVQRENVIQSLPFNNKSTNFMNLLASLSHNQSSSALMENVLNPIVLSQLNNKNTAENQSAGQNWTPSAGSEHVCSSSQPFSSNIQEEPRVPSAGAAPLPCSLMGQLINNPQSIITSYINHVKQVSQQAKALPAFTAQVSSSLDATARSPDAMKSRANRNHFNIPLRNEATNSSKVSLPQNGRVVSENRPEMKNEKQVRRSRWPAIIRDGKFLCRRCFRPFDSPKSLGGHLSKRALCTPHPNSEAHTEPSEQTVNPSQPSYSGTPANHKPRETITRVAKDFSAPENRVSSDDILKQIMAESNLSDLFVPTSSPQPFIQNPCAAYGSGERPPGGSVIQHTENVQLKQETDLYSKVFYPQQSVGLLPETRTLNPQLSQVLPENPSTAGTGRNVSADKRRRPETSIQTMKADATSVIQALTPDAGMAQGPSTHQTEKPNPPAENDIKKKLRDQILAGEFQRRNSVSHFSSTDLKPQAYSPSSNFVFHRTSFEMSKDLSHRGPILKESARTFPGSAVEVEQLLNKQSFTHFRESGVSKTEPWSPGGFSPIDPDPEPGELSASQVQCVSEIQHKFERLDLVRDMSNQMVTHRSQNCPYPSSQTSFPKAKTQSPVLPTAAKPFACDAGSCDFSSLSSEALWKHLSKTHNYTCEMVNMVKKRYGKYAPFKCQKCNKSFTRNSNLRVHYLSCHKLSVKEISDLDEKRRLAKAAEALAFQSQIRAHQSTETPHLPVNDPIPEQALVQHKTPAVPNPDHTLQGRGHSLVLHPAVLMQSKGPPPAQTSGAPFPSEATAMPQLQSTLLKGLSPEAASKPTYNPAAPVITNVAAAPPAKPANEREPVNKPTADKTKKSKARKPKQGDLIPYKPYSCVHHGCTAAFTIQQNLILHYRAVHHSALSALEINQALDKTDDMDEVTDVDEEEAEAEFPEISEFRCQLKDCCCVFQEVSTLFQHYLRLHKLSLGKICSLLSAIKLGRFVCSHQGCSESFLTSQKFISHMKEAHKDVNLGRTEHFNATFKCTFEGCDRAYATKSNMLRHAMKKHGRLPSPEPKQAQVKGKPIKPSSKTLRYPISKASNGKENIESNKKVLLRTRDVKRTVRSKSSHWTTYGKPSLKTKVEAAAMCTKKFPLQYPCMIKGCEFVTKAERSILKHYLVHGLSEKYLELHRSHFIFCKKFPKLRNRFIRSDDSKSDKNSDGSDNEVAAEPMLEEGQQDDSKPILRRRTPVAITVPLFDKMPTKRRSERSLLLKRKRGRPRKYMEKMVKSKKILRTAKTEPVSKHEEPPVVQEMSERSAPLASFTPMGFEMSFLKFLEQSNKSEQTEQSKNRAKDISVRFSNPQKLKSLGKVRISLDAAFSGVTDPMLTQLQNMRPAVVLEKCN</sequence>
<feature type="region of interest" description="Disordered" evidence="13">
    <location>
        <begin position="807"/>
        <end position="872"/>
    </location>
</feature>
<dbReference type="PROSITE" id="PS50808">
    <property type="entry name" value="ZF_BED"/>
    <property type="match status" value="1"/>
</dbReference>
<dbReference type="PROSITE" id="PS00028">
    <property type="entry name" value="ZINC_FINGER_C2H2_1"/>
    <property type="match status" value="11"/>
</dbReference>
<feature type="domain" description="C2H2-type" evidence="14">
    <location>
        <begin position="696"/>
        <end position="723"/>
    </location>
</feature>
<evidence type="ECO:0000256" key="10">
    <source>
        <dbReference type="ARBA" id="ARBA00023163"/>
    </source>
</evidence>
<feature type="region of interest" description="Disordered" evidence="13">
    <location>
        <begin position="1470"/>
        <end position="1500"/>
    </location>
</feature>
<feature type="region of interest" description="Disordered" evidence="13">
    <location>
        <begin position="2129"/>
        <end position="2156"/>
    </location>
</feature>
<keyword evidence="3" id="KW-0597">Phosphoprotein</keyword>
<evidence type="ECO:0000256" key="1">
    <source>
        <dbReference type="ARBA" id="ARBA00004123"/>
    </source>
</evidence>
<keyword evidence="10" id="KW-0804">Transcription</keyword>
<dbReference type="Pfam" id="PF26218">
    <property type="entry name" value="zf_C2H2_ZNF292"/>
    <property type="match status" value="2"/>
</dbReference>
<evidence type="ECO:0000256" key="3">
    <source>
        <dbReference type="ARBA" id="ARBA00022553"/>
    </source>
</evidence>
<feature type="compositionally biased region" description="Basic and acidic residues" evidence="13">
    <location>
        <begin position="1923"/>
        <end position="1937"/>
    </location>
</feature>
<keyword evidence="7" id="KW-0862">Zinc</keyword>
<feature type="domain" description="C2H2-type" evidence="14">
    <location>
        <begin position="563"/>
        <end position="590"/>
    </location>
</feature>
<feature type="compositionally biased region" description="Polar residues" evidence="13">
    <location>
        <begin position="946"/>
        <end position="960"/>
    </location>
</feature>
<evidence type="ECO:0000256" key="12">
    <source>
        <dbReference type="PROSITE-ProRule" id="PRU00042"/>
    </source>
</evidence>
<feature type="region of interest" description="Disordered" evidence="13">
    <location>
        <begin position="1919"/>
        <end position="1948"/>
    </location>
</feature>
<feature type="compositionally biased region" description="Basic and acidic residues" evidence="13">
    <location>
        <begin position="2359"/>
        <end position="2370"/>
    </location>
</feature>
<feature type="domain" description="C2H2-type" evidence="14">
    <location>
        <begin position="655"/>
        <end position="684"/>
    </location>
</feature>
<reference evidence="16 17" key="2">
    <citation type="submission" date="2017-04" db="EMBL/GenBank/DDBJ databases">
        <title>CpG methylation of centromeres and impact of large insertions on vertebrate speciation.</title>
        <authorList>
            <person name="Ichikawa K."/>
            <person name="Yoshimura J."/>
            <person name="Morishita S."/>
        </authorList>
    </citation>
    <scope>NUCLEOTIDE SEQUENCE</scope>
    <source>
        <strain evidence="16 17">HSOK</strain>
    </source>
</reference>
<feature type="compositionally biased region" description="Polar residues" evidence="13">
    <location>
        <begin position="840"/>
        <end position="867"/>
    </location>
</feature>
<evidence type="ECO:0000256" key="7">
    <source>
        <dbReference type="ARBA" id="ARBA00022833"/>
    </source>
</evidence>
<accession>A0A3P9I1C9</accession>
<feature type="region of interest" description="Disordered" evidence="13">
    <location>
        <begin position="2358"/>
        <end position="2379"/>
    </location>
</feature>
<dbReference type="SMART" id="SM00355">
    <property type="entry name" value="ZnF_C2H2"/>
    <property type="match status" value="15"/>
</dbReference>
<feature type="domain" description="BED-type" evidence="15">
    <location>
        <begin position="1724"/>
        <end position="1787"/>
    </location>
</feature>
<dbReference type="InterPro" id="IPR013087">
    <property type="entry name" value="Znf_C2H2_type"/>
</dbReference>
<dbReference type="PROSITE" id="PS50157">
    <property type="entry name" value="ZINC_FINGER_C2H2_2"/>
    <property type="match status" value="10"/>
</dbReference>
<keyword evidence="11" id="KW-0539">Nucleus</keyword>
<dbReference type="InterPro" id="IPR036236">
    <property type="entry name" value="Znf_C2H2_sf"/>
</dbReference>
<comment type="similarity">
    <text evidence="2">Belongs to the krueppel C2H2-type zinc-finger protein family.</text>
</comment>
<proteinExistence type="inferred from homology"/>
<feature type="compositionally biased region" description="Basic and acidic residues" evidence="13">
    <location>
        <begin position="807"/>
        <end position="816"/>
    </location>
</feature>
<dbReference type="Pfam" id="PF25420">
    <property type="entry name" value="zf-C2H2_ZN292"/>
    <property type="match status" value="1"/>
</dbReference>
<feature type="domain" description="C2H2-type" evidence="14">
    <location>
        <begin position="1757"/>
        <end position="1780"/>
    </location>
</feature>
<dbReference type="GO" id="GO:0008270">
    <property type="term" value="F:zinc ion binding"/>
    <property type="evidence" value="ECO:0007669"/>
    <property type="project" value="UniProtKB-KW"/>
</dbReference>
<dbReference type="InterPro" id="IPR057986">
    <property type="entry name" value="TPR_Rlf/292/654"/>
</dbReference>
<dbReference type="Proteomes" id="UP000265200">
    <property type="component" value="Chromosome 24"/>
</dbReference>
<feature type="region of interest" description="Disordered" evidence="13">
    <location>
        <begin position="2273"/>
        <end position="2308"/>
    </location>
</feature>
<dbReference type="Pfam" id="PF00096">
    <property type="entry name" value="zf-C2H2"/>
    <property type="match status" value="1"/>
</dbReference>
<evidence type="ECO:0000259" key="14">
    <source>
        <dbReference type="PROSITE" id="PS50157"/>
    </source>
</evidence>
<evidence type="ECO:0000256" key="2">
    <source>
        <dbReference type="ARBA" id="ARBA00006991"/>
    </source>
</evidence>
<evidence type="ECO:0000256" key="6">
    <source>
        <dbReference type="ARBA" id="ARBA00022771"/>
    </source>
</evidence>
<dbReference type="InterPro" id="IPR003656">
    <property type="entry name" value="Znf_BED"/>
</dbReference>
<dbReference type="Ensembl" id="ENSORLT00015033158.1">
    <property type="protein sequence ID" value="ENSORLP00015013663.1"/>
    <property type="gene ID" value="ENSORLG00015014563.1"/>
</dbReference>
<keyword evidence="4" id="KW-0479">Metal-binding</keyword>
<dbReference type="FunFam" id="3.30.160.60:FF:000065">
    <property type="entry name" value="B-cell CLL/lymphoma 6, member B"/>
    <property type="match status" value="1"/>
</dbReference>
<organism evidence="16 17">
    <name type="scientific">Oryzias latipes</name>
    <name type="common">Japanese rice fish</name>
    <name type="synonym">Japanese killifish</name>
    <dbReference type="NCBI Taxonomy" id="8090"/>
    <lineage>
        <taxon>Eukaryota</taxon>
        <taxon>Metazoa</taxon>
        <taxon>Chordata</taxon>
        <taxon>Craniata</taxon>
        <taxon>Vertebrata</taxon>
        <taxon>Euteleostomi</taxon>
        <taxon>Actinopterygii</taxon>
        <taxon>Neopterygii</taxon>
        <taxon>Teleostei</taxon>
        <taxon>Neoteleostei</taxon>
        <taxon>Acanthomorphata</taxon>
        <taxon>Ovalentaria</taxon>
        <taxon>Atherinomorphae</taxon>
        <taxon>Beloniformes</taxon>
        <taxon>Adrianichthyidae</taxon>
        <taxon>Oryziinae</taxon>
        <taxon>Oryzias</taxon>
    </lineage>
</organism>
<evidence type="ECO:0000256" key="4">
    <source>
        <dbReference type="ARBA" id="ARBA00022723"/>
    </source>
</evidence>
<feature type="compositionally biased region" description="Low complexity" evidence="13">
    <location>
        <begin position="1007"/>
        <end position="1019"/>
    </location>
</feature>
<feature type="region of interest" description="Disordered" evidence="13">
    <location>
        <begin position="1626"/>
        <end position="1650"/>
    </location>
</feature>
<feature type="compositionally biased region" description="Polar residues" evidence="13">
    <location>
        <begin position="1470"/>
        <end position="1485"/>
    </location>
</feature>
<protein>
    <submittedName>
        <fullName evidence="16">Zinc finger protein 292</fullName>
    </submittedName>
</protein>
<dbReference type="PANTHER" id="PTHR15507:SF14">
    <property type="entry name" value="ZINC FINGER PROTEIN 292"/>
    <property type="match status" value="1"/>
</dbReference>
<feature type="domain" description="C2H2-type" evidence="14">
    <location>
        <begin position="2105"/>
        <end position="2130"/>
    </location>
</feature>
<dbReference type="GO" id="GO:0005634">
    <property type="term" value="C:nucleus"/>
    <property type="evidence" value="ECO:0007669"/>
    <property type="project" value="UniProtKB-SubCell"/>
</dbReference>
<keyword evidence="9" id="KW-0238">DNA-binding</keyword>
<keyword evidence="8" id="KW-0805">Transcription regulation</keyword>
<dbReference type="SUPFAM" id="SSF57667">
    <property type="entry name" value="beta-beta-alpha zinc fingers"/>
    <property type="match status" value="5"/>
</dbReference>
<feature type="compositionally biased region" description="Polar residues" evidence="13">
    <location>
        <begin position="1152"/>
        <end position="1181"/>
    </location>
</feature>
<evidence type="ECO:0000256" key="11">
    <source>
        <dbReference type="ARBA" id="ARBA00023242"/>
    </source>
</evidence>
<keyword evidence="5" id="KW-0677">Repeat</keyword>
<dbReference type="InterPro" id="IPR058902">
    <property type="entry name" value="zf_C2H2_ZNF292/Rlf"/>
</dbReference>
<feature type="domain" description="C2H2-type" evidence="14">
    <location>
        <begin position="724"/>
        <end position="753"/>
    </location>
</feature>
<reference evidence="16" key="4">
    <citation type="submission" date="2025-09" db="UniProtKB">
        <authorList>
            <consortium name="Ensembl"/>
        </authorList>
    </citation>
    <scope>IDENTIFICATION</scope>
    <source>
        <strain evidence="16">HSOK</strain>
    </source>
</reference>
<feature type="region of interest" description="Disordered" evidence="13">
    <location>
        <begin position="946"/>
        <end position="1019"/>
    </location>
</feature>
<evidence type="ECO:0000256" key="13">
    <source>
        <dbReference type="SAM" id="MobiDB-lite"/>
    </source>
</evidence>
<dbReference type="GO" id="GO:0003677">
    <property type="term" value="F:DNA binding"/>
    <property type="evidence" value="ECO:0007669"/>
    <property type="project" value="UniProtKB-KW"/>
</dbReference>
<dbReference type="Gene3D" id="3.30.160.60">
    <property type="entry name" value="Classic Zinc Finger"/>
    <property type="match status" value="6"/>
</dbReference>
<dbReference type="PANTHER" id="PTHR15507">
    <property type="entry name" value="ZINC FINGER PROTEIN RLF"/>
    <property type="match status" value="1"/>
</dbReference>
<feature type="compositionally biased region" description="Basic and acidic residues" evidence="13">
    <location>
        <begin position="2273"/>
        <end position="2283"/>
    </location>
</feature>
<reference key="1">
    <citation type="journal article" date="2007" name="Nature">
        <title>The medaka draft genome and insights into vertebrate genome evolution.</title>
        <authorList>
            <person name="Kasahara M."/>
            <person name="Naruse K."/>
            <person name="Sasaki S."/>
            <person name="Nakatani Y."/>
            <person name="Qu W."/>
            <person name="Ahsan B."/>
            <person name="Yamada T."/>
            <person name="Nagayasu Y."/>
            <person name="Doi K."/>
            <person name="Kasai Y."/>
            <person name="Jindo T."/>
            <person name="Kobayashi D."/>
            <person name="Shimada A."/>
            <person name="Toyoda A."/>
            <person name="Kuroki Y."/>
            <person name="Fujiyama A."/>
            <person name="Sasaki T."/>
            <person name="Shimizu A."/>
            <person name="Asakawa S."/>
            <person name="Shimizu N."/>
            <person name="Hashimoto S."/>
            <person name="Yang J."/>
            <person name="Lee Y."/>
            <person name="Matsushima K."/>
            <person name="Sugano S."/>
            <person name="Sakaizumi M."/>
            <person name="Narita T."/>
            <person name="Ohishi K."/>
            <person name="Haga S."/>
            <person name="Ohta F."/>
            <person name="Nomoto H."/>
            <person name="Nogata K."/>
            <person name="Morishita T."/>
            <person name="Endo T."/>
            <person name="Shin-I T."/>
            <person name="Takeda H."/>
            <person name="Morishita S."/>
            <person name="Kohara Y."/>
        </authorList>
    </citation>
    <scope>NUCLEOTIDE SEQUENCE [LARGE SCALE GENOMIC DNA]</scope>
    <source>
        <strain>Hd-rR</strain>
    </source>
</reference>
<evidence type="ECO:0000313" key="17">
    <source>
        <dbReference type="Proteomes" id="UP000265200"/>
    </source>
</evidence>
<feature type="region of interest" description="Disordered" evidence="13">
    <location>
        <begin position="1323"/>
        <end position="1367"/>
    </location>
</feature>
<dbReference type="Pfam" id="PF25580">
    <property type="entry name" value="TPR_Rlf"/>
    <property type="match status" value="1"/>
</dbReference>
<evidence type="ECO:0000313" key="16">
    <source>
        <dbReference type="Ensembl" id="ENSORLP00015013663.1"/>
    </source>
</evidence>
<feature type="domain" description="C2H2-type" evidence="14">
    <location>
        <begin position="753"/>
        <end position="777"/>
    </location>
</feature>
<feature type="domain" description="C2H2-type" evidence="14">
    <location>
        <begin position="2065"/>
        <end position="2090"/>
    </location>
</feature>
<feature type="compositionally biased region" description="Polar residues" evidence="13">
    <location>
        <begin position="1345"/>
        <end position="1360"/>
    </location>
</feature>
<feature type="region of interest" description="Disordered" evidence="13">
    <location>
        <begin position="1515"/>
        <end position="1537"/>
    </location>
</feature>
<evidence type="ECO:0000259" key="15">
    <source>
        <dbReference type="PROSITE" id="PS50808"/>
    </source>
</evidence>
<comment type="subcellular location">
    <subcellularLocation>
        <location evidence="1">Nucleus</location>
    </subcellularLocation>
</comment>
<name>A0A3P9I1C9_ORYLA</name>
<evidence type="ECO:0000256" key="8">
    <source>
        <dbReference type="ARBA" id="ARBA00023015"/>
    </source>
</evidence>
<feature type="region of interest" description="Disordered" evidence="13">
    <location>
        <begin position="1152"/>
        <end position="1187"/>
    </location>
</feature>
<feature type="domain" description="C2H2-type" evidence="14">
    <location>
        <begin position="1956"/>
        <end position="1981"/>
    </location>
</feature>
<evidence type="ECO:0000256" key="9">
    <source>
        <dbReference type="ARBA" id="ARBA00023125"/>
    </source>
</evidence>
<evidence type="ECO:0000256" key="5">
    <source>
        <dbReference type="ARBA" id="ARBA00022737"/>
    </source>
</evidence>
<feature type="domain" description="C2H2-type" evidence="14">
    <location>
        <begin position="781"/>
        <end position="810"/>
    </location>
</feature>
<keyword evidence="6 12" id="KW-0863">Zinc-finger</keyword>
<reference evidence="16" key="3">
    <citation type="submission" date="2025-08" db="UniProtKB">
        <authorList>
            <consortium name="Ensembl"/>
        </authorList>
    </citation>
    <scope>IDENTIFICATION</scope>
    <source>
        <strain evidence="16">HSOK</strain>
    </source>
</reference>
<dbReference type="InterPro" id="IPR052251">
    <property type="entry name" value="GH-ZnFinger_Regulators"/>
</dbReference>